<dbReference type="eggNOG" id="COG1721">
    <property type="taxonomic scope" value="Bacteria"/>
</dbReference>
<dbReference type="InterPro" id="IPR002881">
    <property type="entry name" value="DUF58"/>
</dbReference>
<evidence type="ECO:0000259" key="1">
    <source>
        <dbReference type="Pfam" id="PF01882"/>
    </source>
</evidence>
<dbReference type="EMBL" id="CCEJ010000008">
    <property type="protein sequence ID" value="CDR34550.1"/>
    <property type="molecule type" value="Genomic_DNA"/>
</dbReference>
<dbReference type="Pfam" id="PF01882">
    <property type="entry name" value="DUF58"/>
    <property type="match status" value="1"/>
</dbReference>
<proteinExistence type="predicted"/>
<dbReference type="RefSeq" id="WP_041018069.1">
    <property type="nucleotide sequence ID" value="NZ_CCEJ010000008.1"/>
</dbReference>
<reference evidence="2" key="2">
    <citation type="submission" date="2014-09" db="EMBL/GenBank/DDBJ databases">
        <title>Criblamydia sequanensis harbors a mega-plasmid encoding arsenite resistance.</title>
        <authorList>
            <person name="Bertelli C."/>
            <person name="Goesmann A."/>
            <person name="Greub G."/>
        </authorList>
    </citation>
    <scope>NUCLEOTIDE SEQUENCE [LARGE SCALE GENOMIC DNA]</scope>
    <source>
        <strain evidence="2">CRIB-18</strain>
    </source>
</reference>
<sequence>MEGELKNLFDKIQRLKIVASKLADGFAAGAYKSAFKGKGVEFEEAREFQEGDDYRSIDWNVTARLGTPYVKLYKEERDLPVFLLADISSSMFTGSQALKKDTLLDAAALISFAALKNNDRVGLIAFADEIEYFLPPGKGTRHTLRLLRDLYLMEPKTKKTDVKKALSFLSKVYKKRAICFLLSDFHFPVPMKELAPIAIMHDFTAVILSDPLEKTILDAGLITFKDPESQKDVLIDTSNRNRIKAYEEQVEKDLKEWKRALGKSSASWVEIDTRTPVEKPMRQFFEKRKIRH</sequence>
<dbReference type="CDD" id="cd00198">
    <property type="entry name" value="vWFA"/>
    <property type="match status" value="1"/>
</dbReference>
<reference evidence="2" key="1">
    <citation type="submission" date="2013-12" db="EMBL/GenBank/DDBJ databases">
        <authorList>
            <person name="Linke B."/>
        </authorList>
    </citation>
    <scope>NUCLEOTIDE SEQUENCE [LARGE SCALE GENOMIC DNA]</scope>
    <source>
        <strain evidence="2">CRIB-18</strain>
    </source>
</reference>
<dbReference type="PANTHER" id="PTHR33608:SF6">
    <property type="entry name" value="BLL2464 PROTEIN"/>
    <property type="match status" value="1"/>
</dbReference>
<feature type="domain" description="DUF58" evidence="1">
    <location>
        <begin position="44"/>
        <end position="252"/>
    </location>
</feature>
<accession>A0A090D2C9</accession>
<comment type="caution">
    <text evidence="2">The sequence shown here is derived from an EMBL/GenBank/DDBJ whole genome shotgun (WGS) entry which is preliminary data.</text>
</comment>
<dbReference type="OrthoDB" id="9776116at2"/>
<dbReference type="PANTHER" id="PTHR33608">
    <property type="entry name" value="BLL2464 PROTEIN"/>
    <property type="match status" value="1"/>
</dbReference>
<keyword evidence="3" id="KW-1185">Reference proteome</keyword>
<gene>
    <name evidence="2" type="ORF">CSEC_1739</name>
</gene>
<dbReference type="Gene3D" id="3.40.50.410">
    <property type="entry name" value="von Willebrand factor, type A domain"/>
    <property type="match status" value="1"/>
</dbReference>
<evidence type="ECO:0000313" key="3">
    <source>
        <dbReference type="Proteomes" id="UP000031552"/>
    </source>
</evidence>
<name>A0A090D2C9_9BACT</name>
<dbReference type="InterPro" id="IPR036465">
    <property type="entry name" value="vWFA_dom_sf"/>
</dbReference>
<organism evidence="2 3">
    <name type="scientific">Candidatus Criblamydia sequanensis CRIB-18</name>
    <dbReference type="NCBI Taxonomy" id="1437425"/>
    <lineage>
        <taxon>Bacteria</taxon>
        <taxon>Pseudomonadati</taxon>
        <taxon>Chlamydiota</taxon>
        <taxon>Chlamydiia</taxon>
        <taxon>Parachlamydiales</taxon>
        <taxon>Candidatus Criblamydiaceae</taxon>
        <taxon>Candidatus Criblamydia</taxon>
    </lineage>
</organism>
<dbReference type="SUPFAM" id="SSF53300">
    <property type="entry name" value="vWA-like"/>
    <property type="match status" value="1"/>
</dbReference>
<dbReference type="Proteomes" id="UP000031552">
    <property type="component" value="Unassembled WGS sequence"/>
</dbReference>
<evidence type="ECO:0000313" key="2">
    <source>
        <dbReference type="EMBL" id="CDR34550.1"/>
    </source>
</evidence>
<dbReference type="AlphaFoldDB" id="A0A090D2C9"/>
<dbReference type="STRING" id="1437425.CSEC_1739"/>
<protein>
    <recommendedName>
        <fullName evidence="1">DUF58 domain-containing protein</fullName>
    </recommendedName>
</protein>